<name>A0A1M6QI99_9BACT</name>
<dbReference type="Gene3D" id="3.40.30.10">
    <property type="entry name" value="Glutaredoxin"/>
    <property type="match status" value="1"/>
</dbReference>
<dbReference type="GO" id="GO:0015035">
    <property type="term" value="F:protein-disulfide reductase activity"/>
    <property type="evidence" value="ECO:0007669"/>
    <property type="project" value="UniProtKB-UniRule"/>
</dbReference>
<evidence type="ECO:0000256" key="3">
    <source>
        <dbReference type="ARBA" id="ARBA00022982"/>
    </source>
</evidence>
<proteinExistence type="inferred from homology"/>
<dbReference type="FunFam" id="3.40.30.10:FF:000001">
    <property type="entry name" value="Thioredoxin"/>
    <property type="match status" value="1"/>
</dbReference>
<keyword evidence="5" id="KW-0676">Redox-active center</keyword>
<dbReference type="PRINTS" id="PR00421">
    <property type="entry name" value="THIOREDOXIN"/>
</dbReference>
<accession>A0A1M6QI99</accession>
<evidence type="ECO:0000256" key="1">
    <source>
        <dbReference type="ARBA" id="ARBA00008987"/>
    </source>
</evidence>
<dbReference type="InterPro" id="IPR036249">
    <property type="entry name" value="Thioredoxin-like_sf"/>
</dbReference>
<dbReference type="CDD" id="cd02947">
    <property type="entry name" value="TRX_family"/>
    <property type="match status" value="1"/>
</dbReference>
<dbReference type="SUPFAM" id="SSF52833">
    <property type="entry name" value="Thioredoxin-like"/>
    <property type="match status" value="1"/>
</dbReference>
<evidence type="ECO:0000256" key="5">
    <source>
        <dbReference type="ARBA" id="ARBA00023284"/>
    </source>
</evidence>
<keyword evidence="3" id="KW-0249">Electron transport</keyword>
<keyword evidence="2" id="KW-0813">Transport</keyword>
<evidence type="ECO:0000256" key="4">
    <source>
        <dbReference type="ARBA" id="ARBA00023157"/>
    </source>
</evidence>
<dbReference type="PROSITE" id="PS00194">
    <property type="entry name" value="THIOREDOXIN_1"/>
    <property type="match status" value="1"/>
</dbReference>
<dbReference type="OrthoDB" id="9790390at2"/>
<evidence type="ECO:0000259" key="7">
    <source>
        <dbReference type="PROSITE" id="PS51352"/>
    </source>
</evidence>
<dbReference type="InterPro" id="IPR017937">
    <property type="entry name" value="Thioredoxin_CS"/>
</dbReference>
<organism evidence="8 9">
    <name type="scientific">Rhodothermus profundi</name>
    <dbReference type="NCBI Taxonomy" id="633813"/>
    <lineage>
        <taxon>Bacteria</taxon>
        <taxon>Pseudomonadati</taxon>
        <taxon>Rhodothermota</taxon>
        <taxon>Rhodothermia</taxon>
        <taxon>Rhodothermales</taxon>
        <taxon>Rhodothermaceae</taxon>
        <taxon>Rhodothermus</taxon>
    </lineage>
</organism>
<feature type="domain" description="Thioredoxin" evidence="7">
    <location>
        <begin position="1"/>
        <end position="112"/>
    </location>
</feature>
<dbReference type="NCBIfam" id="TIGR01068">
    <property type="entry name" value="thioredoxin"/>
    <property type="match status" value="1"/>
</dbReference>
<dbReference type="Gene3D" id="1.25.40.10">
    <property type="entry name" value="Tetratricopeptide repeat domain"/>
    <property type="match status" value="2"/>
</dbReference>
<keyword evidence="9" id="KW-1185">Reference proteome</keyword>
<dbReference type="PANTHER" id="PTHR45663:SF11">
    <property type="entry name" value="GEO12009P1"/>
    <property type="match status" value="1"/>
</dbReference>
<dbReference type="Pfam" id="PF14559">
    <property type="entry name" value="TPR_19"/>
    <property type="match status" value="1"/>
</dbReference>
<dbReference type="STRING" id="633813.SAMN04488087_0638"/>
<dbReference type="InterPro" id="IPR005746">
    <property type="entry name" value="Thioredoxin"/>
</dbReference>
<dbReference type="InterPro" id="IPR013766">
    <property type="entry name" value="Thioredoxin_domain"/>
</dbReference>
<dbReference type="EMBL" id="FRAU01000001">
    <property type="protein sequence ID" value="SHK20044.1"/>
    <property type="molecule type" value="Genomic_DNA"/>
</dbReference>
<dbReference type="Pfam" id="PF00085">
    <property type="entry name" value="Thioredoxin"/>
    <property type="match status" value="1"/>
</dbReference>
<dbReference type="RefSeq" id="WP_072714479.1">
    <property type="nucleotide sequence ID" value="NZ_FRAU01000001.1"/>
</dbReference>
<reference evidence="9" key="1">
    <citation type="submission" date="2016-11" db="EMBL/GenBank/DDBJ databases">
        <authorList>
            <person name="Varghese N."/>
            <person name="Submissions S."/>
        </authorList>
    </citation>
    <scope>NUCLEOTIDE SEQUENCE [LARGE SCALE GENOMIC DNA]</scope>
    <source>
        <strain evidence="9">DSM 22212</strain>
    </source>
</reference>
<comment type="similarity">
    <text evidence="1">Belongs to the thioredoxin family.</text>
</comment>
<dbReference type="PROSITE" id="PS51352">
    <property type="entry name" value="THIOREDOXIN_2"/>
    <property type="match status" value="1"/>
</dbReference>
<dbReference type="GO" id="GO:0005737">
    <property type="term" value="C:cytoplasm"/>
    <property type="evidence" value="ECO:0007669"/>
    <property type="project" value="TreeGrafter"/>
</dbReference>
<evidence type="ECO:0000256" key="6">
    <source>
        <dbReference type="NCBIfam" id="TIGR01068"/>
    </source>
</evidence>
<evidence type="ECO:0000313" key="8">
    <source>
        <dbReference type="EMBL" id="SHK20044.1"/>
    </source>
</evidence>
<protein>
    <recommendedName>
        <fullName evidence="6">Thioredoxin</fullName>
    </recommendedName>
</protein>
<dbReference type="AlphaFoldDB" id="A0A1M6QI99"/>
<keyword evidence="4" id="KW-1015">Disulfide bond</keyword>
<dbReference type="Proteomes" id="UP000185812">
    <property type="component" value="Unassembled WGS sequence"/>
</dbReference>
<dbReference type="GO" id="GO:0006950">
    <property type="term" value="P:response to stress"/>
    <property type="evidence" value="ECO:0007669"/>
    <property type="project" value="UniProtKB-ARBA"/>
</dbReference>
<gene>
    <name evidence="8" type="ORF">SAMN04488087_0638</name>
</gene>
<dbReference type="PANTHER" id="PTHR45663">
    <property type="entry name" value="GEO12009P1"/>
    <property type="match status" value="1"/>
</dbReference>
<evidence type="ECO:0000256" key="2">
    <source>
        <dbReference type="ARBA" id="ARBA00022448"/>
    </source>
</evidence>
<evidence type="ECO:0000313" key="9">
    <source>
        <dbReference type="Proteomes" id="UP000185812"/>
    </source>
</evidence>
<dbReference type="Pfam" id="PF14561">
    <property type="entry name" value="TPR_20"/>
    <property type="match status" value="1"/>
</dbReference>
<sequence>MQGTNAAVYEVVDFQRDVLEASYRIPVLVDFWAPWCGPCQILGPVLERLAQKYAGKWKLVKVNTDEHPELAMQYGVRGIPAVKLFVKGEVVGEFVGALPEYAIEQWLAEVLPDENRARLEQIEQLLEEGKLTEAEPLLRKLLTADPGNNKARVLLARIRVFDDPDEAERLLQNLDLAEAAYLQQIESIRTLIRLLRRKDQAETLPEGPGREPYRQAIEALARKDFDTAVERLIDVLRKDRYYDDDGARKAGVALFTVLGARHPVTQRWRRTFDMWLY</sequence>
<dbReference type="InterPro" id="IPR011990">
    <property type="entry name" value="TPR-like_helical_dom_sf"/>
</dbReference>